<proteinExistence type="predicted"/>
<gene>
    <name evidence="1" type="ORF">SHKM778_07200</name>
</gene>
<dbReference type="EMBL" id="AP035768">
    <property type="protein sequence ID" value="BFO14332.1"/>
    <property type="molecule type" value="Genomic_DNA"/>
</dbReference>
<evidence type="ECO:0000313" key="1">
    <source>
        <dbReference type="EMBL" id="BFO14332.1"/>
    </source>
</evidence>
<organism evidence="1">
    <name type="scientific">Streptomyces haneummycinicus</name>
    <dbReference type="NCBI Taxonomy" id="3074435"/>
    <lineage>
        <taxon>Bacteria</taxon>
        <taxon>Bacillati</taxon>
        <taxon>Actinomycetota</taxon>
        <taxon>Actinomycetes</taxon>
        <taxon>Kitasatosporales</taxon>
        <taxon>Streptomycetaceae</taxon>
        <taxon>Streptomyces</taxon>
    </lineage>
</organism>
<accession>A0AAT9HAC7</accession>
<reference evidence="1" key="2">
    <citation type="submission" date="2024-07" db="EMBL/GenBank/DDBJ databases">
        <title>Streptomyces haneummycinica sp. nov., a new antibiotic-producing actinobacterium isolated from marine sediment.</title>
        <authorList>
            <person name="Uemura M."/>
            <person name="Hamada M."/>
            <person name="Hirano S."/>
            <person name="Kobayashi K."/>
            <person name="Ohshiro T."/>
            <person name="Kobayashi T."/>
            <person name="Terahara T."/>
        </authorList>
    </citation>
    <scope>NUCLEOTIDE SEQUENCE</scope>
    <source>
        <strain evidence="1">KM77-8</strain>
    </source>
</reference>
<dbReference type="AlphaFoldDB" id="A0AAT9HAC7"/>
<sequence length="82" mass="8763">MATYLYRLGALGARRWRTMTVGWLVALCAVAGLGFTFAGEFEDSGSIPGSPAQTALAAMDRHFPRRTCSPRRSCSGPRPATG</sequence>
<name>A0AAT9HAC7_9ACTN</name>
<protein>
    <submittedName>
        <fullName evidence="1">Uncharacterized protein</fullName>
    </submittedName>
</protein>
<reference evidence="1" key="1">
    <citation type="submission" date="2024-06" db="EMBL/GenBank/DDBJ databases">
        <authorList>
            <consortium name="consrtm"/>
            <person name="Uemura M."/>
            <person name="Terahara T."/>
        </authorList>
    </citation>
    <scope>NUCLEOTIDE SEQUENCE</scope>
    <source>
        <strain evidence="1">KM77-8</strain>
    </source>
</reference>